<evidence type="ECO:0000256" key="4">
    <source>
        <dbReference type="ARBA" id="ARBA00022989"/>
    </source>
</evidence>
<evidence type="ECO:0000256" key="5">
    <source>
        <dbReference type="ARBA" id="ARBA00023136"/>
    </source>
</evidence>
<keyword evidence="5 6" id="KW-0472">Membrane</keyword>
<dbReference type="Gene3D" id="1.20.1250.20">
    <property type="entry name" value="MFS general substrate transporter like domains"/>
    <property type="match status" value="1"/>
</dbReference>
<sequence>MENANEPQRTRRVELEEALALTGFGKFNAGLVIVCAICLTASIVETMSTGFILAAAQCDLHMTSSQKGILTGSTFTGMVASAHTWGVIADTTGRRKVLLVSLFGAWAFSFASAFAYNFWLLAFLRLMVGLLISGSSAAVYSYLGEFSSVKFRSKSIAWACTAFPFSMLLMPGVGWAVLPLDFELDILGLSFRSWRLFVLILGLPGLISFLGLLSFPESPKFLVLIGRHRDAVDILQDVYRSNEGSKTGSKYPVSEIIVPASMNMDQDVMAEKSGAVLRILRTMWDQTIPLFLHPHGFITLLVCAMQFEIFFSFNGMYLWMPEILNQVALYNDENPGLSATICDAYAVKTPEVAVNVTAHHHNGNECHRHLDTSVFINTMTIAGVSLVVYSSVGCLVSVMRKKTIIILCQTMSGLAGIGLLFVNLTPLISTMIIIYHVISGVCLSLLTSIVVDLYPTNLRTMAVCITLVLGRTGVIAAGNLIALLIEIDCSLTMSVMACVPLTCAILCCFVPREASVVTTND</sequence>
<dbReference type="InterPro" id="IPR036259">
    <property type="entry name" value="MFS_trans_sf"/>
</dbReference>
<dbReference type="GeneID" id="107227375"/>
<dbReference type="InterPro" id="IPR011701">
    <property type="entry name" value="MFS"/>
</dbReference>
<feature type="transmembrane region" description="Helical" evidence="6">
    <location>
        <begin position="97"/>
        <end position="116"/>
    </location>
</feature>
<keyword evidence="4 6" id="KW-1133">Transmembrane helix</keyword>
<feature type="transmembrane region" description="Helical" evidence="6">
    <location>
        <begin position="403"/>
        <end position="422"/>
    </location>
</feature>
<evidence type="ECO:0000256" key="1">
    <source>
        <dbReference type="ARBA" id="ARBA00004141"/>
    </source>
</evidence>
<dbReference type="PROSITE" id="PS50850">
    <property type="entry name" value="MFS"/>
    <property type="match status" value="1"/>
</dbReference>
<reference evidence="9" key="1">
    <citation type="submission" date="2025-08" db="UniProtKB">
        <authorList>
            <consortium name="RefSeq"/>
        </authorList>
    </citation>
    <scope>IDENTIFICATION</scope>
    <source>
        <tissue evidence="9">Thorax and Abdomen</tissue>
    </source>
</reference>
<dbReference type="OrthoDB" id="10262656at2759"/>
<dbReference type="PANTHER" id="PTHR23511:SF35">
    <property type="entry name" value="MAJOR FACILITATOR SUPERFAMILY (MFS) PROFILE DOMAIN-CONTAINING PROTEIN"/>
    <property type="match status" value="1"/>
</dbReference>
<feature type="transmembrane region" description="Helical" evidence="6">
    <location>
        <begin position="374"/>
        <end position="396"/>
    </location>
</feature>
<organism evidence="9">
    <name type="scientific">Neodiprion lecontei</name>
    <name type="common">Redheaded pine sawfly</name>
    <dbReference type="NCBI Taxonomy" id="441921"/>
    <lineage>
        <taxon>Eukaryota</taxon>
        <taxon>Metazoa</taxon>
        <taxon>Ecdysozoa</taxon>
        <taxon>Arthropoda</taxon>
        <taxon>Hexapoda</taxon>
        <taxon>Insecta</taxon>
        <taxon>Pterygota</taxon>
        <taxon>Neoptera</taxon>
        <taxon>Endopterygota</taxon>
        <taxon>Hymenoptera</taxon>
        <taxon>Tenthredinoidea</taxon>
        <taxon>Diprionidae</taxon>
        <taxon>Diprioninae</taxon>
        <taxon>Neodiprion</taxon>
    </lineage>
</organism>
<dbReference type="RefSeq" id="XP_015523983.1">
    <property type="nucleotide sequence ID" value="XM_015668497.2"/>
</dbReference>
<feature type="transmembrane region" description="Helical" evidence="6">
    <location>
        <begin position="463"/>
        <end position="485"/>
    </location>
</feature>
<feature type="domain" description="Major facilitator superfamily (MFS) profile" evidence="7">
    <location>
        <begin position="18"/>
        <end position="515"/>
    </location>
</feature>
<feature type="transmembrane region" description="Helical" evidence="6">
    <location>
        <begin position="491"/>
        <end position="510"/>
    </location>
</feature>
<name>A0A6J0CBE1_NEOLC</name>
<evidence type="ECO:0000259" key="7">
    <source>
        <dbReference type="PROSITE" id="PS50850"/>
    </source>
</evidence>
<dbReference type="AlphaFoldDB" id="A0A6J0CBE1"/>
<evidence type="ECO:0000313" key="8">
    <source>
        <dbReference type="Proteomes" id="UP000829291"/>
    </source>
</evidence>
<evidence type="ECO:0000256" key="2">
    <source>
        <dbReference type="ARBA" id="ARBA00022448"/>
    </source>
</evidence>
<dbReference type="GO" id="GO:0022857">
    <property type="term" value="F:transmembrane transporter activity"/>
    <property type="evidence" value="ECO:0007669"/>
    <property type="project" value="InterPro"/>
</dbReference>
<feature type="transmembrane region" description="Helical" evidence="6">
    <location>
        <begin position="196"/>
        <end position="215"/>
    </location>
</feature>
<feature type="transmembrane region" description="Helical" evidence="6">
    <location>
        <begin position="297"/>
        <end position="320"/>
    </location>
</feature>
<keyword evidence="2" id="KW-0813">Transport</keyword>
<dbReference type="Proteomes" id="UP000829291">
    <property type="component" value="Chromosome 1"/>
</dbReference>
<keyword evidence="3 6" id="KW-0812">Transmembrane</keyword>
<evidence type="ECO:0000256" key="3">
    <source>
        <dbReference type="ARBA" id="ARBA00022692"/>
    </source>
</evidence>
<feature type="transmembrane region" description="Helical" evidence="6">
    <location>
        <begin position="428"/>
        <end position="451"/>
    </location>
</feature>
<evidence type="ECO:0000313" key="9">
    <source>
        <dbReference type="RefSeq" id="XP_015523983.1"/>
    </source>
</evidence>
<protein>
    <submittedName>
        <fullName evidence="9">Synaptic vesicle glycoprotein 2A</fullName>
    </submittedName>
</protein>
<dbReference type="SUPFAM" id="SSF103473">
    <property type="entry name" value="MFS general substrate transporter"/>
    <property type="match status" value="1"/>
</dbReference>
<dbReference type="GO" id="GO:0016020">
    <property type="term" value="C:membrane"/>
    <property type="evidence" value="ECO:0007669"/>
    <property type="project" value="UniProtKB-SubCell"/>
</dbReference>
<comment type="subcellular location">
    <subcellularLocation>
        <location evidence="1">Membrane</location>
        <topology evidence="1">Multi-pass membrane protein</topology>
    </subcellularLocation>
</comment>
<dbReference type="PANTHER" id="PTHR23511">
    <property type="entry name" value="SYNAPTIC VESICLE GLYCOPROTEIN 2"/>
    <property type="match status" value="1"/>
</dbReference>
<dbReference type="InterPro" id="IPR020846">
    <property type="entry name" value="MFS_dom"/>
</dbReference>
<dbReference type="Pfam" id="PF07690">
    <property type="entry name" value="MFS_1"/>
    <property type="match status" value="1"/>
</dbReference>
<dbReference type="InParanoid" id="A0A6J0CBE1"/>
<gene>
    <name evidence="9" type="primary">LOC107227375</name>
</gene>
<proteinExistence type="predicted"/>
<dbReference type="KEGG" id="nlo:107227375"/>
<feature type="transmembrane region" description="Helical" evidence="6">
    <location>
        <begin position="122"/>
        <end position="143"/>
    </location>
</feature>
<feature type="transmembrane region" description="Helical" evidence="6">
    <location>
        <begin position="29"/>
        <end position="56"/>
    </location>
</feature>
<evidence type="ECO:0000256" key="6">
    <source>
        <dbReference type="SAM" id="Phobius"/>
    </source>
</evidence>
<feature type="transmembrane region" description="Helical" evidence="6">
    <location>
        <begin position="155"/>
        <end position="176"/>
    </location>
</feature>
<accession>A0A6J0CBE1</accession>
<keyword evidence="8" id="KW-1185">Reference proteome</keyword>